<evidence type="ECO:0000256" key="2">
    <source>
        <dbReference type="PIRSR" id="PIRSR000390-1"/>
    </source>
</evidence>
<organism evidence="5 6">
    <name type="scientific">Jiangella alkaliphila</name>
    <dbReference type="NCBI Taxonomy" id="419479"/>
    <lineage>
        <taxon>Bacteria</taxon>
        <taxon>Bacillati</taxon>
        <taxon>Actinomycetota</taxon>
        <taxon>Actinomycetes</taxon>
        <taxon>Jiangellales</taxon>
        <taxon>Jiangellaceae</taxon>
        <taxon>Jiangella</taxon>
    </lineage>
</organism>
<dbReference type="InterPro" id="IPR015421">
    <property type="entry name" value="PyrdxlP-dep_Trfase_major"/>
</dbReference>
<dbReference type="Pfam" id="PF01041">
    <property type="entry name" value="DegT_DnrJ_EryC1"/>
    <property type="match status" value="1"/>
</dbReference>
<evidence type="ECO:0000313" key="6">
    <source>
        <dbReference type="Proteomes" id="UP000182977"/>
    </source>
</evidence>
<dbReference type="InterPro" id="IPR015422">
    <property type="entry name" value="PyrdxlP-dep_Trfase_small"/>
</dbReference>
<feature type="modified residue" description="N6-(pyridoxal phosphate)lysine" evidence="3">
    <location>
        <position position="185"/>
    </location>
</feature>
<dbReference type="InterPro" id="IPR000653">
    <property type="entry name" value="DegT/StrS_aminotransferase"/>
</dbReference>
<name>A0A1H2M0M8_9ACTN</name>
<accession>A0A1H2M0M8</accession>
<evidence type="ECO:0000313" key="5">
    <source>
        <dbReference type="EMBL" id="SDU86662.1"/>
    </source>
</evidence>
<dbReference type="PANTHER" id="PTHR30244:SF34">
    <property type="entry name" value="DTDP-4-AMINO-4,6-DIDEOXYGALACTOSE TRANSAMINASE"/>
    <property type="match status" value="1"/>
</dbReference>
<dbReference type="GO" id="GO:0000271">
    <property type="term" value="P:polysaccharide biosynthetic process"/>
    <property type="evidence" value="ECO:0007669"/>
    <property type="project" value="TreeGrafter"/>
</dbReference>
<dbReference type="CDD" id="cd00616">
    <property type="entry name" value="AHBA_syn"/>
    <property type="match status" value="1"/>
</dbReference>
<proteinExistence type="inferred from homology"/>
<gene>
    <name evidence="5" type="ORF">SAMN04488563_6911</name>
</gene>
<dbReference type="Gene3D" id="3.40.640.10">
    <property type="entry name" value="Type I PLP-dependent aspartate aminotransferase-like (Major domain)"/>
    <property type="match status" value="1"/>
</dbReference>
<dbReference type="OrthoDB" id="9804264at2"/>
<dbReference type="STRING" id="419479.SAMN04488563_6911"/>
<evidence type="ECO:0000256" key="4">
    <source>
        <dbReference type="RuleBase" id="RU004508"/>
    </source>
</evidence>
<evidence type="ECO:0000256" key="1">
    <source>
        <dbReference type="ARBA" id="ARBA00001933"/>
    </source>
</evidence>
<dbReference type="AlphaFoldDB" id="A0A1H2M0M8"/>
<comment type="similarity">
    <text evidence="4">Belongs to the DegT/DnrJ/EryC1 family.</text>
</comment>
<dbReference type="GO" id="GO:0008483">
    <property type="term" value="F:transaminase activity"/>
    <property type="evidence" value="ECO:0007669"/>
    <property type="project" value="TreeGrafter"/>
</dbReference>
<dbReference type="PANTHER" id="PTHR30244">
    <property type="entry name" value="TRANSAMINASE"/>
    <property type="match status" value="1"/>
</dbReference>
<dbReference type="PIRSF" id="PIRSF000390">
    <property type="entry name" value="PLP_StrS"/>
    <property type="match status" value="1"/>
</dbReference>
<comment type="cofactor">
    <cofactor evidence="1">
        <name>pyridoxal 5'-phosphate</name>
        <dbReference type="ChEBI" id="CHEBI:597326"/>
    </cofactor>
</comment>
<dbReference type="Gene3D" id="3.90.1150.10">
    <property type="entry name" value="Aspartate Aminotransferase, domain 1"/>
    <property type="match status" value="1"/>
</dbReference>
<keyword evidence="6" id="KW-1185">Reference proteome</keyword>
<dbReference type="Proteomes" id="UP000182977">
    <property type="component" value="Chromosome I"/>
</dbReference>
<evidence type="ECO:0000256" key="3">
    <source>
        <dbReference type="PIRSR" id="PIRSR000390-2"/>
    </source>
</evidence>
<dbReference type="InterPro" id="IPR015424">
    <property type="entry name" value="PyrdxlP-dep_Trfase"/>
</dbReference>
<dbReference type="GO" id="GO:0030170">
    <property type="term" value="F:pyridoxal phosphate binding"/>
    <property type="evidence" value="ECO:0007669"/>
    <property type="project" value="TreeGrafter"/>
</dbReference>
<dbReference type="RefSeq" id="WP_046772070.1">
    <property type="nucleotide sequence ID" value="NZ_LBMC01000055.1"/>
</dbReference>
<feature type="active site" description="Proton acceptor" evidence="2">
    <location>
        <position position="185"/>
    </location>
</feature>
<sequence>MSTSPIPAAKPIIGDEEREAVDRVLRSGMMAQGPEVAAFEQEFAAELVAGRACVAVNSGTSGLHLGLLAAGVGPGDEVIVPSFTFAATANSVALTGATPVFADIEPRYFGLDPAAVEAAVTERTVGVMPVHLYGHPADLTGLGEVAERRGLQVFEDAAQAHAATWNGAPVGSFGTFAMFSLYPTKNMTSGEGGMVSTADLDLERRLRLLRNQGMLRQYENELVGVNNRMTDIHAAIGRVQLTKLAGWTKQRQENAAFLDANLEGVVVPPVSEHATHVYHQYTIRVAGDRDRFAAALREEYGVGCGVYYPIPNHRLPSFARDLDLPETERAAAEVISLPVHPSLSADDLDRIVTAVNTLAKAGA</sequence>
<reference evidence="6" key="1">
    <citation type="submission" date="2016-10" db="EMBL/GenBank/DDBJ databases">
        <authorList>
            <person name="Varghese N."/>
            <person name="Submissions S."/>
        </authorList>
    </citation>
    <scope>NUCLEOTIDE SEQUENCE [LARGE SCALE GENOMIC DNA]</scope>
    <source>
        <strain evidence="6">DSM 45079</strain>
    </source>
</reference>
<dbReference type="EMBL" id="LT629791">
    <property type="protein sequence ID" value="SDU86662.1"/>
    <property type="molecule type" value="Genomic_DNA"/>
</dbReference>
<dbReference type="SUPFAM" id="SSF53383">
    <property type="entry name" value="PLP-dependent transferases"/>
    <property type="match status" value="1"/>
</dbReference>
<keyword evidence="3 4" id="KW-0663">Pyridoxal phosphate</keyword>
<protein>
    <submittedName>
        <fullName evidence="5">dTDP-4-amino-4,6-dideoxygalactose transaminase</fullName>
    </submittedName>
</protein>